<keyword evidence="3 4" id="KW-0472">Membrane</keyword>
<dbReference type="PaxDb" id="30732-ENSOMEP00000003190"/>
<dbReference type="GeneTree" id="ENSGT00940000154332"/>
<evidence type="ECO:0000313" key="7">
    <source>
        <dbReference type="Proteomes" id="UP000261560"/>
    </source>
</evidence>
<dbReference type="Pfam" id="PF07686">
    <property type="entry name" value="V-set"/>
    <property type="match status" value="1"/>
</dbReference>
<feature type="domain" description="Immunoglobulin" evidence="5">
    <location>
        <begin position="45"/>
        <end position="143"/>
    </location>
</feature>
<keyword evidence="4" id="KW-1133">Transmembrane helix</keyword>
<reference evidence="6" key="2">
    <citation type="submission" date="2025-09" db="UniProtKB">
        <authorList>
            <consortium name="Ensembl"/>
        </authorList>
    </citation>
    <scope>IDENTIFICATION</scope>
</reference>
<accession>A0A3B3BCI1</accession>
<dbReference type="SMART" id="SM00409">
    <property type="entry name" value="IG"/>
    <property type="match status" value="1"/>
</dbReference>
<evidence type="ECO:0000259" key="5">
    <source>
        <dbReference type="SMART" id="SM00409"/>
    </source>
</evidence>
<dbReference type="GO" id="GO:0004888">
    <property type="term" value="F:transmembrane signaling receptor activity"/>
    <property type="evidence" value="ECO:0007669"/>
    <property type="project" value="TreeGrafter"/>
</dbReference>
<proteinExistence type="predicted"/>
<dbReference type="Proteomes" id="UP000261560">
    <property type="component" value="Unplaced"/>
</dbReference>
<dbReference type="InterPro" id="IPR036179">
    <property type="entry name" value="Ig-like_dom_sf"/>
</dbReference>
<evidence type="ECO:0000256" key="2">
    <source>
        <dbReference type="ARBA" id="ARBA00022692"/>
    </source>
</evidence>
<dbReference type="AlphaFoldDB" id="A0A3B3BCI1"/>
<evidence type="ECO:0000256" key="3">
    <source>
        <dbReference type="ARBA" id="ARBA00023136"/>
    </source>
</evidence>
<sequence>ILNTRLLLQESKDGLITVFLHFAAFLLSVLWLNKQRVGSIQLSAPEEVTGARSGSLTVSCQYDLEFKDNPKYWCKGSIYELCRIVVRTPKRKSTNRTFIVDDNRAGVFNVTMSLLRKQDEDTYWCVISRSGRNVFKRVALRISDVGETTPSTTTESNSIQIIDKEQEENSWWMTLRWILFFAMLTCLASTHFIVWRIKTATNMRTVI</sequence>
<evidence type="ECO:0000256" key="1">
    <source>
        <dbReference type="ARBA" id="ARBA00004370"/>
    </source>
</evidence>
<dbReference type="InterPro" id="IPR013783">
    <property type="entry name" value="Ig-like_fold"/>
</dbReference>
<dbReference type="InterPro" id="IPR050671">
    <property type="entry name" value="CD300_family_receptors"/>
</dbReference>
<keyword evidence="2 4" id="KW-0812">Transmembrane</keyword>
<keyword evidence="7" id="KW-1185">Reference proteome</keyword>
<dbReference type="PANTHER" id="PTHR11860">
    <property type="entry name" value="POLYMERIC-IMMUNOGLOBULIN RECEPTOR"/>
    <property type="match status" value="1"/>
</dbReference>
<organism evidence="6 7">
    <name type="scientific">Oryzias melastigma</name>
    <name type="common">Marine medaka</name>
    <dbReference type="NCBI Taxonomy" id="30732"/>
    <lineage>
        <taxon>Eukaryota</taxon>
        <taxon>Metazoa</taxon>
        <taxon>Chordata</taxon>
        <taxon>Craniata</taxon>
        <taxon>Vertebrata</taxon>
        <taxon>Euteleostomi</taxon>
        <taxon>Actinopterygii</taxon>
        <taxon>Neopterygii</taxon>
        <taxon>Teleostei</taxon>
        <taxon>Neoteleostei</taxon>
        <taxon>Acanthomorphata</taxon>
        <taxon>Ovalentaria</taxon>
        <taxon>Atherinomorphae</taxon>
        <taxon>Beloniformes</taxon>
        <taxon>Adrianichthyidae</taxon>
        <taxon>Oryziinae</taxon>
        <taxon>Oryzias</taxon>
    </lineage>
</organism>
<reference evidence="6" key="1">
    <citation type="submission" date="2025-08" db="UniProtKB">
        <authorList>
            <consortium name="Ensembl"/>
        </authorList>
    </citation>
    <scope>IDENTIFICATION</scope>
</reference>
<feature type="transmembrane region" description="Helical" evidence="4">
    <location>
        <begin position="177"/>
        <end position="197"/>
    </location>
</feature>
<feature type="transmembrane region" description="Helical" evidence="4">
    <location>
        <begin position="14"/>
        <end position="32"/>
    </location>
</feature>
<dbReference type="Gene3D" id="2.60.40.10">
    <property type="entry name" value="Immunoglobulins"/>
    <property type="match status" value="1"/>
</dbReference>
<dbReference type="SUPFAM" id="SSF48726">
    <property type="entry name" value="Immunoglobulin"/>
    <property type="match status" value="1"/>
</dbReference>
<dbReference type="CDD" id="cd05716">
    <property type="entry name" value="IgV_pIgR_like"/>
    <property type="match status" value="1"/>
</dbReference>
<dbReference type="STRING" id="30732.ENSOMEP00000003190"/>
<dbReference type="InterPro" id="IPR013106">
    <property type="entry name" value="Ig_V-set"/>
</dbReference>
<dbReference type="GO" id="GO:0005886">
    <property type="term" value="C:plasma membrane"/>
    <property type="evidence" value="ECO:0007669"/>
    <property type="project" value="TreeGrafter"/>
</dbReference>
<protein>
    <submittedName>
        <fullName evidence="6">CMRF35-like molecule 7</fullName>
    </submittedName>
</protein>
<dbReference type="PANTHER" id="PTHR11860:SF111">
    <property type="entry name" value="IMMUNOGLOBULIN SUBTYPE DOMAIN-CONTAINING PROTEIN"/>
    <property type="match status" value="1"/>
</dbReference>
<dbReference type="Ensembl" id="ENSOMET00000011242.1">
    <property type="protein sequence ID" value="ENSOMEP00000003190.1"/>
    <property type="gene ID" value="ENSOMEG00000004108.1"/>
</dbReference>
<evidence type="ECO:0000313" key="6">
    <source>
        <dbReference type="Ensembl" id="ENSOMEP00000003190.1"/>
    </source>
</evidence>
<name>A0A3B3BCI1_ORYME</name>
<comment type="subcellular location">
    <subcellularLocation>
        <location evidence="1">Membrane</location>
    </subcellularLocation>
</comment>
<dbReference type="InterPro" id="IPR003599">
    <property type="entry name" value="Ig_sub"/>
</dbReference>
<evidence type="ECO:0000256" key="4">
    <source>
        <dbReference type="SAM" id="Phobius"/>
    </source>
</evidence>